<sequence length="82" mass="9130">MLDESGLAIERTVSAIEAYLARHPAAADSEQGVAQWWLPAQGLDPPIEHVHRALEILWQRGVIERTAMPDGGTVYRAARRRT</sequence>
<dbReference type="EMBL" id="CP011144">
    <property type="protein sequence ID" value="AKC86775.1"/>
    <property type="molecule type" value="Genomic_DNA"/>
</dbReference>
<dbReference type="OrthoDB" id="9794260at2"/>
<keyword evidence="2" id="KW-1185">Reference proteome</keyword>
<gene>
    <name evidence="1" type="ORF">WQ53_08395</name>
</gene>
<reference evidence="1 2" key="1">
    <citation type="journal article" date="2015" name="Genome Announc.">
        <title>Complete Genome Sequence of Pseudoxanthomonas suwonensis Strain J1, a Cellulose-Degrading Bacterium Isolated from Leaf- and Wood-Enriched Soil.</title>
        <authorList>
            <person name="Hou L."/>
            <person name="Jiang J."/>
            <person name="Xu Z."/>
            <person name="Zhou Y."/>
            <person name="Leung F.C."/>
        </authorList>
    </citation>
    <scope>NUCLEOTIDE SEQUENCE [LARGE SCALE GENOMIC DNA]</scope>
    <source>
        <strain evidence="1 2">J1</strain>
    </source>
</reference>
<accession>A0A0E3UNA6</accession>
<evidence type="ECO:0000313" key="1">
    <source>
        <dbReference type="EMBL" id="AKC86775.1"/>
    </source>
</evidence>
<protein>
    <submittedName>
        <fullName evidence="1">Uncharacterized protein</fullName>
    </submittedName>
</protein>
<organism evidence="1 2">
    <name type="scientific">Pseudoxanthomonas suwonensis</name>
    <dbReference type="NCBI Taxonomy" id="314722"/>
    <lineage>
        <taxon>Bacteria</taxon>
        <taxon>Pseudomonadati</taxon>
        <taxon>Pseudomonadota</taxon>
        <taxon>Gammaproteobacteria</taxon>
        <taxon>Lysobacterales</taxon>
        <taxon>Lysobacteraceae</taxon>
        <taxon>Pseudoxanthomonas</taxon>
    </lineage>
</organism>
<dbReference type="KEGG" id="psuw:WQ53_08395"/>
<dbReference type="AlphaFoldDB" id="A0A0E3UNA6"/>
<dbReference type="PATRIC" id="fig|314722.6.peg.1806"/>
<name>A0A0E3UNA6_9GAMM</name>
<evidence type="ECO:0000313" key="2">
    <source>
        <dbReference type="Proteomes" id="UP000033067"/>
    </source>
</evidence>
<dbReference type="Proteomes" id="UP000033067">
    <property type="component" value="Chromosome"/>
</dbReference>
<dbReference type="RefSeq" id="WP_052631746.1">
    <property type="nucleotide sequence ID" value="NZ_CP011144.1"/>
</dbReference>
<proteinExistence type="predicted"/>